<evidence type="ECO:0000256" key="5">
    <source>
        <dbReference type="SAM" id="SignalP"/>
    </source>
</evidence>
<dbReference type="CDD" id="cd01146">
    <property type="entry name" value="FhuD"/>
    <property type="match status" value="1"/>
</dbReference>
<evidence type="ECO:0000313" key="7">
    <source>
        <dbReference type="EMBL" id="TXG90505.1"/>
    </source>
</evidence>
<comment type="caution">
    <text evidence="7">The sequence shown here is derived from an EMBL/GenBank/DDBJ whole genome shotgun (WGS) entry which is preliminary data.</text>
</comment>
<organism evidence="7 8">
    <name type="scientific">Rhodococcus rhodnii</name>
    <dbReference type="NCBI Taxonomy" id="38312"/>
    <lineage>
        <taxon>Bacteria</taxon>
        <taxon>Bacillati</taxon>
        <taxon>Actinomycetota</taxon>
        <taxon>Actinomycetes</taxon>
        <taxon>Mycobacteriales</taxon>
        <taxon>Nocardiaceae</taxon>
        <taxon>Rhodococcus</taxon>
    </lineage>
</organism>
<evidence type="ECO:0000256" key="3">
    <source>
        <dbReference type="ARBA" id="ARBA00022448"/>
    </source>
</evidence>
<gene>
    <name evidence="7" type="ORF">DW322_10070</name>
</gene>
<dbReference type="Gene3D" id="3.40.50.1980">
    <property type="entry name" value="Nitrogenase molybdenum iron protein domain"/>
    <property type="match status" value="2"/>
</dbReference>
<comment type="similarity">
    <text evidence="2">Belongs to the bacterial solute-binding protein 8 family.</text>
</comment>
<dbReference type="Proteomes" id="UP000471120">
    <property type="component" value="Unassembled WGS sequence"/>
</dbReference>
<evidence type="ECO:0000256" key="2">
    <source>
        <dbReference type="ARBA" id="ARBA00008814"/>
    </source>
</evidence>
<evidence type="ECO:0000256" key="1">
    <source>
        <dbReference type="ARBA" id="ARBA00004196"/>
    </source>
</evidence>
<dbReference type="InterPro" id="IPR002491">
    <property type="entry name" value="ABC_transptr_periplasmic_BD"/>
</dbReference>
<reference evidence="7 8" key="1">
    <citation type="submission" date="2018-07" db="EMBL/GenBank/DDBJ databases">
        <title>Genome sequence of Rhodococcus rhodnii ATCC 35071 from Rhodnius prolixus.</title>
        <authorList>
            <person name="Patel V."/>
            <person name="Vogel K.J."/>
        </authorList>
    </citation>
    <scope>NUCLEOTIDE SEQUENCE [LARGE SCALE GENOMIC DNA]</scope>
    <source>
        <strain evidence="7 8">ATCC 35071</strain>
    </source>
</reference>
<sequence>MQTRTRAAVRALTGAAIAAALAATTACSSDAEPDTTAAAASYSVEHARGTLDVPAAPERVVVLEPVQLDTSIALGVVPVGAAVASEAVGVPPYLGEEGEAVEVIGTVPQPNLEQIAALAPDLILGTESRHAELYDSLAAIAPTAFMDSQADPWRDNVDFVARALGQPDAGSTVLAEYDERCAEIEATHETSDRTAQLVRPRDDMLTLYGPVSFAGNTLECAGFTIPPRDWEDSISVDLSPELAGEAQADLVVVTSNTPDDPSTMPAAITSNEQFFPNLHLVDAAYWISGVGPIGGAAVLDDLDRILAEEG</sequence>
<name>A0A6P2CD69_9NOCA</name>
<dbReference type="Pfam" id="PF01497">
    <property type="entry name" value="Peripla_BP_2"/>
    <property type="match status" value="1"/>
</dbReference>
<keyword evidence="3" id="KW-0813">Transport</keyword>
<dbReference type="EMBL" id="QRCM01000001">
    <property type="protein sequence ID" value="TXG90505.1"/>
    <property type="molecule type" value="Genomic_DNA"/>
</dbReference>
<feature type="signal peptide" evidence="5">
    <location>
        <begin position="1"/>
        <end position="22"/>
    </location>
</feature>
<protein>
    <submittedName>
        <fullName evidence="7">Iron-siderophore ABC transporter substrate-binding protein</fullName>
    </submittedName>
</protein>
<feature type="domain" description="Fe/B12 periplasmic-binding" evidence="6">
    <location>
        <begin position="59"/>
        <end position="310"/>
    </location>
</feature>
<keyword evidence="4 5" id="KW-0732">Signal</keyword>
<dbReference type="GO" id="GO:1901678">
    <property type="term" value="P:iron coordination entity transport"/>
    <property type="evidence" value="ECO:0007669"/>
    <property type="project" value="UniProtKB-ARBA"/>
</dbReference>
<dbReference type="PANTHER" id="PTHR30532:SF25">
    <property type="entry name" value="IRON(III) DICITRATE-BINDING PERIPLASMIC PROTEIN"/>
    <property type="match status" value="1"/>
</dbReference>
<evidence type="ECO:0000256" key="4">
    <source>
        <dbReference type="ARBA" id="ARBA00022729"/>
    </source>
</evidence>
<comment type="subcellular location">
    <subcellularLocation>
        <location evidence="1">Cell envelope</location>
    </subcellularLocation>
</comment>
<evidence type="ECO:0000259" key="6">
    <source>
        <dbReference type="PROSITE" id="PS50983"/>
    </source>
</evidence>
<dbReference type="InterPro" id="IPR051313">
    <property type="entry name" value="Bact_iron-sidero_bind"/>
</dbReference>
<dbReference type="SUPFAM" id="SSF53807">
    <property type="entry name" value="Helical backbone' metal receptor"/>
    <property type="match status" value="1"/>
</dbReference>
<evidence type="ECO:0000313" key="8">
    <source>
        <dbReference type="Proteomes" id="UP000471120"/>
    </source>
</evidence>
<dbReference type="GO" id="GO:0030288">
    <property type="term" value="C:outer membrane-bounded periplasmic space"/>
    <property type="evidence" value="ECO:0007669"/>
    <property type="project" value="TreeGrafter"/>
</dbReference>
<dbReference type="PROSITE" id="PS50983">
    <property type="entry name" value="FE_B12_PBP"/>
    <property type="match status" value="1"/>
</dbReference>
<feature type="chain" id="PRO_5038909014" evidence="5">
    <location>
        <begin position="23"/>
        <end position="310"/>
    </location>
</feature>
<dbReference type="PANTHER" id="PTHR30532">
    <property type="entry name" value="IRON III DICITRATE-BINDING PERIPLASMIC PROTEIN"/>
    <property type="match status" value="1"/>
</dbReference>
<proteinExistence type="inferred from homology"/>
<accession>A0A6P2CD69</accession>
<dbReference type="RefSeq" id="WP_040774320.1">
    <property type="nucleotide sequence ID" value="NZ_QRCM01000001.1"/>
</dbReference>
<dbReference type="AlphaFoldDB" id="A0A6P2CD69"/>
<dbReference type="PROSITE" id="PS51257">
    <property type="entry name" value="PROKAR_LIPOPROTEIN"/>
    <property type="match status" value="1"/>
</dbReference>